<gene>
    <name evidence="1" type="ORF">SAMN06265218_1303</name>
</gene>
<dbReference type="AlphaFoldDB" id="A0A521FEK5"/>
<evidence type="ECO:0000313" key="2">
    <source>
        <dbReference type="Proteomes" id="UP000317593"/>
    </source>
</evidence>
<keyword evidence="2" id="KW-1185">Reference proteome</keyword>
<accession>A0A521FEK5</accession>
<sequence length="46" mass="5001">MVRFGGSGGFVHAFGLVNMRGPGKPVLQSVIKLFNFIFIGIDFTEV</sequence>
<evidence type="ECO:0000313" key="1">
    <source>
        <dbReference type="EMBL" id="SMO94091.1"/>
    </source>
</evidence>
<proteinExistence type="predicted"/>
<organism evidence="1 2">
    <name type="scientific">Fodinibius sediminis</name>
    <dbReference type="NCBI Taxonomy" id="1214077"/>
    <lineage>
        <taxon>Bacteria</taxon>
        <taxon>Pseudomonadati</taxon>
        <taxon>Balneolota</taxon>
        <taxon>Balneolia</taxon>
        <taxon>Balneolales</taxon>
        <taxon>Balneolaceae</taxon>
        <taxon>Fodinibius</taxon>
    </lineage>
</organism>
<name>A0A521FEK5_9BACT</name>
<reference evidence="1 2" key="1">
    <citation type="submission" date="2017-05" db="EMBL/GenBank/DDBJ databases">
        <authorList>
            <person name="Varghese N."/>
            <person name="Submissions S."/>
        </authorList>
    </citation>
    <scope>NUCLEOTIDE SEQUENCE [LARGE SCALE GENOMIC DNA]</scope>
    <source>
        <strain evidence="1 2">DSM 21194</strain>
    </source>
</reference>
<dbReference type="EMBL" id="FXTH01000030">
    <property type="protein sequence ID" value="SMO94091.1"/>
    <property type="molecule type" value="Genomic_DNA"/>
</dbReference>
<protein>
    <submittedName>
        <fullName evidence="1">Uncharacterized protein</fullName>
    </submittedName>
</protein>
<dbReference type="Proteomes" id="UP000317593">
    <property type="component" value="Unassembled WGS sequence"/>
</dbReference>